<evidence type="ECO:0000313" key="1">
    <source>
        <dbReference type="EMBL" id="DAD89855.1"/>
    </source>
</evidence>
<name>A0A8S5N699_9CAUD</name>
<accession>A0A8S5N699</accession>
<reference evidence="1" key="1">
    <citation type="journal article" date="2021" name="Proc. Natl. Acad. Sci. U.S.A.">
        <title>A Catalog of Tens of Thousands of Viruses from Human Metagenomes Reveals Hidden Associations with Chronic Diseases.</title>
        <authorList>
            <person name="Tisza M.J."/>
            <person name="Buck C.B."/>
        </authorList>
    </citation>
    <scope>NUCLEOTIDE SEQUENCE</scope>
    <source>
        <strain evidence="1">Ctsip2</strain>
    </source>
</reference>
<organism evidence="1">
    <name type="scientific">Myoviridae sp. ctsip2</name>
    <dbReference type="NCBI Taxonomy" id="2826705"/>
    <lineage>
        <taxon>Viruses</taxon>
        <taxon>Duplodnaviria</taxon>
        <taxon>Heunggongvirae</taxon>
        <taxon>Uroviricota</taxon>
        <taxon>Caudoviricetes</taxon>
    </lineage>
</organism>
<protein>
    <submittedName>
        <fullName evidence="1">Uncharacterized protein</fullName>
    </submittedName>
</protein>
<proteinExistence type="predicted"/>
<sequence length="53" mass="6522">MSIFIKKVRDGQPMKERDYRRYKALYETYKNAYHQIDNLLKDISRGKVELRKN</sequence>
<dbReference type="EMBL" id="BK015070">
    <property type="protein sequence ID" value="DAD89855.1"/>
    <property type="molecule type" value="Genomic_DNA"/>
</dbReference>